<accession>Q0W553</accession>
<feature type="domain" description="Histone deacetylase" evidence="8">
    <location>
        <begin position="20"/>
        <end position="294"/>
    </location>
</feature>
<dbReference type="InterPro" id="IPR037138">
    <property type="entry name" value="His_deacetylse_dom_sf"/>
</dbReference>
<dbReference type="PANTHER" id="PTHR10625:SF5">
    <property type="entry name" value="HISTONE DEACETYLASE"/>
    <property type="match status" value="1"/>
</dbReference>
<keyword evidence="7" id="KW-0804">Transcription</keyword>
<evidence type="ECO:0000256" key="7">
    <source>
        <dbReference type="ARBA" id="ARBA00023163"/>
    </source>
</evidence>
<dbReference type="RefSeq" id="WP_012036052.1">
    <property type="nucleotide sequence ID" value="NC_009464.1"/>
</dbReference>
<dbReference type="eggNOG" id="arCOG00324">
    <property type="taxonomic scope" value="Archaea"/>
</dbReference>
<keyword evidence="4" id="KW-0378">Hydrolase</keyword>
<keyword evidence="5" id="KW-0156">Chromatin regulator</keyword>
<evidence type="ECO:0000313" key="10">
    <source>
        <dbReference type="Proteomes" id="UP000000663"/>
    </source>
</evidence>
<proteinExistence type="inferred from homology"/>
<dbReference type="EMBL" id="AM114193">
    <property type="protein sequence ID" value="CAJ36490.1"/>
    <property type="molecule type" value="Genomic_DNA"/>
</dbReference>
<dbReference type="InterPro" id="IPR000286">
    <property type="entry name" value="HDACs"/>
</dbReference>
<dbReference type="CDD" id="cd09992">
    <property type="entry name" value="HDAC_classII"/>
    <property type="match status" value="1"/>
</dbReference>
<keyword evidence="3" id="KW-0678">Repressor</keyword>
<dbReference type="InterPro" id="IPR023801">
    <property type="entry name" value="His_deacetylse_dom"/>
</dbReference>
<dbReference type="PRINTS" id="PR01270">
    <property type="entry name" value="HDASUPER"/>
</dbReference>
<evidence type="ECO:0000256" key="4">
    <source>
        <dbReference type="ARBA" id="ARBA00022801"/>
    </source>
</evidence>
<dbReference type="STRING" id="351160.RCIX1174"/>
<evidence type="ECO:0000256" key="3">
    <source>
        <dbReference type="ARBA" id="ARBA00022491"/>
    </source>
</evidence>
<name>Q0W553_METAR</name>
<dbReference type="Proteomes" id="UP000000663">
    <property type="component" value="Chromosome"/>
</dbReference>
<sequence>MKRACVLYSDQCLLHGTESHIENARRLTAIMGGLNSSELMGHVDVVSLGRAAERQLTRVHDLDYVRHIETSGTGMLDPDTEMTAGSLDAARLAAGAALDAVEEVRKGRELAFGLVRPPGHHALPGRAMGFCIFNNAAIGAARALDHYRKVLVVDWDVHHGNGTQQIFYRTPDVLYFSVHQSPHFPYTGDAAETGEGEGEGFNVNVPLPAGSTDADFLEAFLRVLTPITDDYKPGLVIVSAGYDPAQGDPLGDMRMTPRGFQKLAYMVRTMSSALGVVAMLEGGYSALLPDCVAASIRGFLGEDAEIEPETTAGAVSHIGEAVRIQRQYWRI</sequence>
<dbReference type="OrthoDB" id="147549at2157"/>
<keyword evidence="10" id="KW-1185">Reference proteome</keyword>
<dbReference type="Pfam" id="PF00850">
    <property type="entry name" value="Hist_deacetyl"/>
    <property type="match status" value="1"/>
</dbReference>
<evidence type="ECO:0000256" key="2">
    <source>
        <dbReference type="ARBA" id="ARBA00012111"/>
    </source>
</evidence>
<evidence type="ECO:0000259" key="8">
    <source>
        <dbReference type="Pfam" id="PF00850"/>
    </source>
</evidence>
<evidence type="ECO:0000256" key="5">
    <source>
        <dbReference type="ARBA" id="ARBA00022853"/>
    </source>
</evidence>
<dbReference type="GeneID" id="5143965"/>
<reference evidence="9 10" key="1">
    <citation type="journal article" date="2006" name="Science">
        <title>Genome of rice cluster I archaea -- the key methane producers in the rice rhizosphere.</title>
        <authorList>
            <person name="Erkel C."/>
            <person name="Kube M."/>
            <person name="Reinhardt R."/>
            <person name="Liesack W."/>
        </authorList>
    </citation>
    <scope>NUCLEOTIDE SEQUENCE [LARGE SCALE GENOMIC DNA]</scope>
    <source>
        <strain evidence="10">DSM 22066 / NBRC 105507 / MRE50</strain>
    </source>
</reference>
<dbReference type="GO" id="GO:0141221">
    <property type="term" value="F:histone deacetylase activity, hydrolytic mechanism"/>
    <property type="evidence" value="ECO:0007669"/>
    <property type="project" value="UniProtKB-EC"/>
</dbReference>
<evidence type="ECO:0000313" key="9">
    <source>
        <dbReference type="EMBL" id="CAJ36490.1"/>
    </source>
</evidence>
<comment type="similarity">
    <text evidence="1">Belongs to the histone deacetylase family. HD type 2 subfamily.</text>
</comment>
<dbReference type="GO" id="GO:0040029">
    <property type="term" value="P:epigenetic regulation of gene expression"/>
    <property type="evidence" value="ECO:0007669"/>
    <property type="project" value="TreeGrafter"/>
</dbReference>
<gene>
    <name evidence="9" type="ORF">RCIX1174</name>
</gene>
<evidence type="ECO:0000256" key="6">
    <source>
        <dbReference type="ARBA" id="ARBA00023015"/>
    </source>
</evidence>
<dbReference type="SUPFAM" id="SSF52768">
    <property type="entry name" value="Arginase/deacetylase"/>
    <property type="match status" value="1"/>
</dbReference>
<dbReference type="EC" id="3.5.1.98" evidence="2"/>
<dbReference type="KEGG" id="rci:RCIX1174"/>
<keyword evidence="6" id="KW-0805">Transcription regulation</keyword>
<dbReference type="AlphaFoldDB" id="Q0W553"/>
<dbReference type="PANTHER" id="PTHR10625">
    <property type="entry name" value="HISTONE DEACETYLASE HDAC1-RELATED"/>
    <property type="match status" value="1"/>
</dbReference>
<evidence type="ECO:0000256" key="1">
    <source>
        <dbReference type="ARBA" id="ARBA00007738"/>
    </source>
</evidence>
<organism evidence="9 10">
    <name type="scientific">Methanocella arvoryzae (strain DSM 22066 / NBRC 105507 / MRE50)</name>
    <dbReference type="NCBI Taxonomy" id="351160"/>
    <lineage>
        <taxon>Archaea</taxon>
        <taxon>Methanobacteriati</taxon>
        <taxon>Methanobacteriota</taxon>
        <taxon>Stenosarchaea group</taxon>
        <taxon>Methanomicrobia</taxon>
        <taxon>Methanocellales</taxon>
        <taxon>Methanocellaceae</taxon>
        <taxon>Methanocella</taxon>
    </lineage>
</organism>
<protein>
    <recommendedName>
        <fullName evidence="2">histone deacetylase</fullName>
        <ecNumber evidence="2">3.5.1.98</ecNumber>
    </recommendedName>
</protein>
<dbReference type="Gene3D" id="3.40.800.20">
    <property type="entry name" value="Histone deacetylase domain"/>
    <property type="match status" value="1"/>
</dbReference>
<dbReference type="InterPro" id="IPR023696">
    <property type="entry name" value="Ureohydrolase_dom_sf"/>
</dbReference>